<feature type="domain" description="Protein kinase" evidence="6">
    <location>
        <begin position="362"/>
        <end position="633"/>
    </location>
</feature>
<evidence type="ECO:0000313" key="8">
    <source>
        <dbReference type="Proteomes" id="UP000236161"/>
    </source>
</evidence>
<dbReference type="Gene3D" id="3.30.200.20">
    <property type="entry name" value="Phosphorylase Kinase, domain 1"/>
    <property type="match status" value="1"/>
</dbReference>
<dbReference type="EC" id="2.7.11.1" evidence="7"/>
<dbReference type="InterPro" id="IPR000719">
    <property type="entry name" value="Prot_kinase_dom"/>
</dbReference>
<evidence type="ECO:0000256" key="4">
    <source>
        <dbReference type="SAM" id="Phobius"/>
    </source>
</evidence>
<dbReference type="InterPro" id="IPR008271">
    <property type="entry name" value="Ser/Thr_kinase_AS"/>
</dbReference>
<sequence>MVNSSLLPLIQSNHYKAIIIPSPPPPPPSSPAKMLLSLLLVLLLPPASSASTNATCPYDIPRAAQMMPAACFANATEPSVTSCCWYVFAAYLLAGIRYGNLTGAAFLPPANASACSAAFSSYLLSHGLARPSLLSANSCNLAGYPVSLSAGNRPCQFSSISQVRSDADLSPADRLCAGPLPDLSLDPDSHPETCSSCQSAVINTTFSLLNSTGSKEVVPCGMAATLGLWAPHNPSLPRFRSFALCMLQVLQNIGGLGTADILPSPPPSPAASFTDSASSSSSSRSTKIVAGCAVAGGLSFLGTVVFLLFLVRRLKRRRRFLSGEIADAGEDNDNGVVISPVLPTEGLYIFTKAELKQATDGYDDRLLLGKGGAGKVYLGKLPSGHRVAIKRIYRDKKLSEFYREVEMLAKLRHRHLTTLVGYCRGDRREHALVYEYMAGGNLAGALAGACGIPWRSRLRIAAEVAEGLTYLHEFPGGAVVHRDVKPTNVLLTENVTAKLSDFGVSRIMPAEGTHISTEVRGTMGYVDPESFSVGHVSEAADVYSFGVVLLELVTGMKAVVPTPTGGAESIVHAARAAVSSAADLGAVVDRRMGPAWDRPSVEAVFELARRCVRPYKEQRPAMGEVLVLLKAVMSDLDARVGGGGGSSAEVGDSTPPPRAEDLSVPSSPTTEQPWSSGSDRTVYGGVHRIV</sequence>
<organism evidence="7 8">
    <name type="scientific">Apostasia shenzhenica</name>
    <dbReference type="NCBI Taxonomy" id="1088818"/>
    <lineage>
        <taxon>Eukaryota</taxon>
        <taxon>Viridiplantae</taxon>
        <taxon>Streptophyta</taxon>
        <taxon>Embryophyta</taxon>
        <taxon>Tracheophyta</taxon>
        <taxon>Spermatophyta</taxon>
        <taxon>Magnoliopsida</taxon>
        <taxon>Liliopsida</taxon>
        <taxon>Asparagales</taxon>
        <taxon>Orchidaceae</taxon>
        <taxon>Apostasioideae</taxon>
        <taxon>Apostasia</taxon>
    </lineage>
</organism>
<keyword evidence="1" id="KW-0547">Nucleotide-binding</keyword>
<keyword evidence="7" id="KW-0418">Kinase</keyword>
<feature type="compositionally biased region" description="Polar residues" evidence="3">
    <location>
        <begin position="664"/>
        <end position="679"/>
    </location>
</feature>
<keyword evidence="7" id="KW-0675">Receptor</keyword>
<dbReference type="GO" id="GO:0004674">
    <property type="term" value="F:protein serine/threonine kinase activity"/>
    <property type="evidence" value="ECO:0007669"/>
    <property type="project" value="UniProtKB-EC"/>
</dbReference>
<gene>
    <name evidence="7" type="ORF">AXF42_Ash008066</name>
</gene>
<evidence type="ECO:0000256" key="5">
    <source>
        <dbReference type="SAM" id="SignalP"/>
    </source>
</evidence>
<dbReference type="PANTHER" id="PTHR47989:SF47">
    <property type="entry name" value="SERINE_THREONINE-PROTEIN KINASE PBL28-RELATED"/>
    <property type="match status" value="1"/>
</dbReference>
<feature type="compositionally biased region" description="Low complexity" evidence="3">
    <location>
        <begin position="270"/>
        <end position="283"/>
    </location>
</feature>
<dbReference type="Proteomes" id="UP000236161">
    <property type="component" value="Unassembled WGS sequence"/>
</dbReference>
<dbReference type="PROSITE" id="PS00108">
    <property type="entry name" value="PROTEIN_KINASE_ST"/>
    <property type="match status" value="1"/>
</dbReference>
<protein>
    <submittedName>
        <fullName evidence="7">Putative receptor-like protein kinase</fullName>
        <ecNumber evidence="7">2.7.11.1</ecNumber>
    </submittedName>
</protein>
<dbReference type="GO" id="GO:0005524">
    <property type="term" value="F:ATP binding"/>
    <property type="evidence" value="ECO:0007669"/>
    <property type="project" value="UniProtKB-KW"/>
</dbReference>
<keyword evidence="2" id="KW-0067">ATP-binding</keyword>
<feature type="transmembrane region" description="Helical" evidence="4">
    <location>
        <begin position="288"/>
        <end position="311"/>
    </location>
</feature>
<dbReference type="Pfam" id="PF19160">
    <property type="entry name" value="SPARK"/>
    <property type="match status" value="1"/>
</dbReference>
<feature type="signal peptide" evidence="5">
    <location>
        <begin position="1"/>
        <end position="50"/>
    </location>
</feature>
<dbReference type="InterPro" id="IPR043891">
    <property type="entry name" value="SPARK"/>
</dbReference>
<dbReference type="PROSITE" id="PS50011">
    <property type="entry name" value="PROTEIN_KINASE_DOM"/>
    <property type="match status" value="1"/>
</dbReference>
<reference evidence="7 8" key="1">
    <citation type="journal article" date="2017" name="Nature">
        <title>The Apostasia genome and the evolution of orchids.</title>
        <authorList>
            <person name="Zhang G.Q."/>
            <person name="Liu K.W."/>
            <person name="Li Z."/>
            <person name="Lohaus R."/>
            <person name="Hsiao Y.Y."/>
            <person name="Niu S.C."/>
            <person name="Wang J.Y."/>
            <person name="Lin Y.C."/>
            <person name="Xu Q."/>
            <person name="Chen L.J."/>
            <person name="Yoshida K."/>
            <person name="Fujiwara S."/>
            <person name="Wang Z.W."/>
            <person name="Zhang Y.Q."/>
            <person name="Mitsuda N."/>
            <person name="Wang M."/>
            <person name="Liu G.H."/>
            <person name="Pecoraro L."/>
            <person name="Huang H.X."/>
            <person name="Xiao X.J."/>
            <person name="Lin M."/>
            <person name="Wu X.Y."/>
            <person name="Wu W.L."/>
            <person name="Chen Y.Y."/>
            <person name="Chang S.B."/>
            <person name="Sakamoto S."/>
            <person name="Ohme-Takagi M."/>
            <person name="Yagi M."/>
            <person name="Zeng S.J."/>
            <person name="Shen C.Y."/>
            <person name="Yeh C.M."/>
            <person name="Luo Y.B."/>
            <person name="Tsai W.C."/>
            <person name="Van de Peer Y."/>
            <person name="Liu Z.J."/>
        </authorList>
    </citation>
    <scope>NUCLEOTIDE SEQUENCE [LARGE SCALE GENOMIC DNA]</scope>
    <source>
        <strain evidence="8">cv. Shenzhen</strain>
        <tissue evidence="7">Stem</tissue>
    </source>
</reference>
<dbReference type="SUPFAM" id="SSF56112">
    <property type="entry name" value="Protein kinase-like (PK-like)"/>
    <property type="match status" value="1"/>
</dbReference>
<keyword evidence="4" id="KW-0472">Membrane</keyword>
<evidence type="ECO:0000256" key="2">
    <source>
        <dbReference type="ARBA" id="ARBA00022840"/>
    </source>
</evidence>
<dbReference type="SMART" id="SM00220">
    <property type="entry name" value="S_TKc"/>
    <property type="match status" value="1"/>
</dbReference>
<dbReference type="EMBL" id="KZ452012">
    <property type="protein sequence ID" value="PKA51837.1"/>
    <property type="molecule type" value="Genomic_DNA"/>
</dbReference>
<dbReference type="AlphaFoldDB" id="A0A2I0A8H5"/>
<keyword evidence="5" id="KW-0732">Signal</keyword>
<dbReference type="Pfam" id="PF00069">
    <property type="entry name" value="Pkinase"/>
    <property type="match status" value="1"/>
</dbReference>
<keyword evidence="7" id="KW-0808">Transferase</keyword>
<dbReference type="PANTHER" id="PTHR47989">
    <property type="entry name" value="OS01G0750732 PROTEIN"/>
    <property type="match status" value="1"/>
</dbReference>
<evidence type="ECO:0000313" key="7">
    <source>
        <dbReference type="EMBL" id="PKA51837.1"/>
    </source>
</evidence>
<keyword evidence="4" id="KW-0812">Transmembrane</keyword>
<dbReference type="OrthoDB" id="4062651at2759"/>
<keyword evidence="4" id="KW-1133">Transmembrane helix</keyword>
<dbReference type="Gene3D" id="1.10.510.10">
    <property type="entry name" value="Transferase(Phosphotransferase) domain 1"/>
    <property type="match status" value="1"/>
</dbReference>
<dbReference type="STRING" id="1088818.A0A2I0A8H5"/>
<feature type="region of interest" description="Disordered" evidence="3">
    <location>
        <begin position="640"/>
        <end position="683"/>
    </location>
</feature>
<accession>A0A2I0A8H5</accession>
<evidence type="ECO:0000256" key="1">
    <source>
        <dbReference type="ARBA" id="ARBA00022741"/>
    </source>
</evidence>
<name>A0A2I0A8H5_9ASPA</name>
<proteinExistence type="predicted"/>
<keyword evidence="8" id="KW-1185">Reference proteome</keyword>
<evidence type="ECO:0000259" key="6">
    <source>
        <dbReference type="PROSITE" id="PS50011"/>
    </source>
</evidence>
<feature type="chain" id="PRO_5014137473" evidence="5">
    <location>
        <begin position="51"/>
        <end position="690"/>
    </location>
</feature>
<dbReference type="InterPro" id="IPR011009">
    <property type="entry name" value="Kinase-like_dom_sf"/>
</dbReference>
<feature type="region of interest" description="Disordered" evidence="3">
    <location>
        <begin position="264"/>
        <end position="283"/>
    </location>
</feature>
<evidence type="ECO:0000256" key="3">
    <source>
        <dbReference type="SAM" id="MobiDB-lite"/>
    </source>
</evidence>